<dbReference type="InterPro" id="IPR005479">
    <property type="entry name" value="CPAse_ATP-bd"/>
</dbReference>
<evidence type="ECO:0000313" key="4">
    <source>
        <dbReference type="Proteomes" id="UP000029093"/>
    </source>
</evidence>
<dbReference type="OrthoDB" id="5420347at2"/>
<dbReference type="EMBL" id="JGYQ01000007">
    <property type="protein sequence ID" value="KFI48456.1"/>
    <property type="molecule type" value="Genomic_DNA"/>
</dbReference>
<comment type="caution">
    <text evidence="3">The sequence shown here is derived from an EMBL/GenBank/DDBJ whole genome shotgun (WGS) entry which is preliminary data.</text>
</comment>
<keyword evidence="4" id="KW-1185">Reference proteome</keyword>
<dbReference type="InterPro" id="IPR011761">
    <property type="entry name" value="ATP-grasp"/>
</dbReference>
<evidence type="ECO:0000313" key="3">
    <source>
        <dbReference type="EMBL" id="KFI48456.1"/>
    </source>
</evidence>
<name>A0A086ZPK6_9BIFI</name>
<dbReference type="GO" id="GO:0034025">
    <property type="term" value="F:D-aspartate ligase activity"/>
    <property type="evidence" value="ECO:0007669"/>
    <property type="project" value="UniProtKB-EC"/>
</dbReference>
<protein>
    <submittedName>
        <fullName evidence="3">ATP-grasp enzyme</fullName>
        <ecNumber evidence="3">6.3.1.12</ecNumber>
    </submittedName>
</protein>
<dbReference type="GO" id="GO:0046872">
    <property type="term" value="F:metal ion binding"/>
    <property type="evidence" value="ECO:0007669"/>
    <property type="project" value="InterPro"/>
</dbReference>
<accession>A0A086ZPK6</accession>
<reference evidence="3 4" key="1">
    <citation type="submission" date="2014-03" db="EMBL/GenBank/DDBJ databases">
        <title>Genomics of Bifidobacteria.</title>
        <authorList>
            <person name="Ventura M."/>
            <person name="Milani C."/>
            <person name="Lugli G.A."/>
        </authorList>
    </citation>
    <scope>NUCLEOTIDE SEQUENCE [LARGE SCALE GENOMIC DNA]</scope>
    <source>
        <strain evidence="3 4">LMG 10736</strain>
    </source>
</reference>
<organism evidence="3 4">
    <name type="scientific">Bifidobacterium boum</name>
    <dbReference type="NCBI Taxonomy" id="78343"/>
    <lineage>
        <taxon>Bacteria</taxon>
        <taxon>Bacillati</taxon>
        <taxon>Actinomycetota</taxon>
        <taxon>Actinomycetes</taxon>
        <taxon>Bifidobacteriales</taxon>
        <taxon>Bifidobacteriaceae</taxon>
        <taxon>Bifidobacterium</taxon>
    </lineage>
</organism>
<dbReference type="RefSeq" id="WP_026502683.1">
    <property type="nucleotide sequence ID" value="NZ_JGYQ01000007.1"/>
</dbReference>
<dbReference type="SUPFAM" id="SSF56059">
    <property type="entry name" value="Glutathione synthetase ATP-binding domain-like"/>
    <property type="match status" value="1"/>
</dbReference>
<dbReference type="AlphaFoldDB" id="A0A086ZPK6"/>
<feature type="domain" description="ATP-grasp" evidence="2">
    <location>
        <begin position="125"/>
        <end position="330"/>
    </location>
</feature>
<dbReference type="GeneID" id="303203767"/>
<sequence>MLSFQPVIIGGDLGAYAIAREFNDAYGVKPIMVTAYNPNAIRDSAILTRRYCANASDEQALVDDLLDLGAQLRRQNPHMPVVLMANTDWRIRVMAKHREQLEAYYQLPIPPLEVIEQVMDKQGFERLATAQGMPVPRSFYEDFSQADDSNWTPQPVPDDLPFPVVAKPADSSQYENLLFEGRKKVYRIDSREELDVLWHTLADAGFRGTFVAQELVRGDDTGMYSVTAYVDSHGKVTMRCSAHVLLEEHHPATLGNPCAMITEPIPQILDHAQRFLESMPYHGFANFDVKRDSVSGKFYFLEINPRIGRNNFYVKAAGINPMEIMIRDIIGGENLPEQTADKEVLYSIIPDRLLRRYIVNPQLMVQVRRLQRAGRVNPQRNPKDASLKRRLYVLESELNEYRKFNRYYPKPTSTGF</sequence>
<gene>
    <name evidence="3" type="ORF">BBOU_0586</name>
</gene>
<dbReference type="PROSITE" id="PS50975">
    <property type="entry name" value="ATP_GRASP"/>
    <property type="match status" value="1"/>
</dbReference>
<evidence type="ECO:0000256" key="1">
    <source>
        <dbReference type="PROSITE-ProRule" id="PRU00409"/>
    </source>
</evidence>
<dbReference type="GO" id="GO:0005524">
    <property type="term" value="F:ATP binding"/>
    <property type="evidence" value="ECO:0007669"/>
    <property type="project" value="UniProtKB-UniRule"/>
</dbReference>
<dbReference type="Gene3D" id="3.30.470.20">
    <property type="entry name" value="ATP-grasp fold, B domain"/>
    <property type="match status" value="1"/>
</dbReference>
<evidence type="ECO:0000259" key="2">
    <source>
        <dbReference type="PROSITE" id="PS50975"/>
    </source>
</evidence>
<proteinExistence type="predicted"/>
<dbReference type="PROSITE" id="PS00867">
    <property type="entry name" value="CPSASE_2"/>
    <property type="match status" value="1"/>
</dbReference>
<keyword evidence="3" id="KW-0436">Ligase</keyword>
<dbReference type="EC" id="6.3.1.12" evidence="3"/>
<dbReference type="Proteomes" id="UP000029093">
    <property type="component" value="Unassembled WGS sequence"/>
</dbReference>
<keyword evidence="1" id="KW-0067">ATP-binding</keyword>
<keyword evidence="1" id="KW-0547">Nucleotide-binding</keyword>